<dbReference type="InterPro" id="IPR016163">
    <property type="entry name" value="Ald_DH_C"/>
</dbReference>
<dbReference type="FunFam" id="3.40.605.10:FF:000005">
    <property type="entry name" value="Succinate-semialdehyde dehydrogenase I"/>
    <property type="match status" value="1"/>
</dbReference>
<proteinExistence type="inferred from homology"/>
<comment type="caution">
    <text evidence="6">The sequence shown here is derived from an EMBL/GenBank/DDBJ whole genome shotgun (WGS) entry which is preliminary data.</text>
</comment>
<feature type="active site" evidence="3">
    <location>
        <position position="255"/>
    </location>
</feature>
<dbReference type="Pfam" id="PF00171">
    <property type="entry name" value="Aldedh"/>
    <property type="match status" value="1"/>
</dbReference>
<protein>
    <submittedName>
        <fullName evidence="6">NAD-dependent succinate-semialdehyde dehydrogenase</fullName>
    </submittedName>
</protein>
<comment type="similarity">
    <text evidence="1 4">Belongs to the aldehyde dehydrogenase family.</text>
</comment>
<evidence type="ECO:0000256" key="2">
    <source>
        <dbReference type="ARBA" id="ARBA00023002"/>
    </source>
</evidence>
<dbReference type="GO" id="GO:0009450">
    <property type="term" value="P:gamma-aminobutyric acid catabolic process"/>
    <property type="evidence" value="ECO:0007669"/>
    <property type="project" value="InterPro"/>
</dbReference>
<name>A0A4R5M3M3_9BURK</name>
<dbReference type="EMBL" id="SMRP01000016">
    <property type="protein sequence ID" value="TDG20331.1"/>
    <property type="molecule type" value="Genomic_DNA"/>
</dbReference>
<evidence type="ECO:0000256" key="3">
    <source>
        <dbReference type="PROSITE-ProRule" id="PRU10007"/>
    </source>
</evidence>
<dbReference type="InterPro" id="IPR010102">
    <property type="entry name" value="Succ_semiAld_DH"/>
</dbReference>
<dbReference type="AlphaFoldDB" id="A0A4R5M3M3"/>
<dbReference type="PROSITE" id="PS00687">
    <property type="entry name" value="ALDEHYDE_DEHYDR_GLU"/>
    <property type="match status" value="1"/>
</dbReference>
<evidence type="ECO:0000313" key="6">
    <source>
        <dbReference type="EMBL" id="TDG20331.1"/>
    </source>
</evidence>
<dbReference type="InterPro" id="IPR029510">
    <property type="entry name" value="Ald_DH_CS_GLU"/>
</dbReference>
<dbReference type="Gene3D" id="3.40.309.10">
    <property type="entry name" value="Aldehyde Dehydrogenase, Chain A, domain 2"/>
    <property type="match status" value="1"/>
</dbReference>
<reference evidence="6 7" key="1">
    <citation type="submission" date="2019-03" db="EMBL/GenBank/DDBJ databases">
        <title>Paraburkholderia sp. 4M-K11, isolated from subtropical forest soil.</title>
        <authorList>
            <person name="Gao Z.-H."/>
            <person name="Qiu L.-H."/>
        </authorList>
    </citation>
    <scope>NUCLEOTIDE SEQUENCE [LARGE SCALE GENOMIC DNA]</scope>
    <source>
        <strain evidence="6 7">4M-K11</strain>
    </source>
</reference>
<dbReference type="FunFam" id="3.40.605.10:FF:000026">
    <property type="entry name" value="Aldehyde dehydrogenase, putative"/>
    <property type="match status" value="1"/>
</dbReference>
<sequence length="484" mass="51124">MIGGLTEARLWRTSSFIDGEWVASDATYTVFDPASGAALVEVARAGARETLQAVAAATQAFPAWRDATAAERGEKVRRWGELMLAHREDLARIMTAEQGKPYAEALGEVAYAASFLTWFAEEARRAYGDVIPAPKKGSRIIVTKEPVGVVGAITPWNFPLAMVTRKAGPALAAGCTMVLKPSEETPLCAFALAVLAEEAGIARGVFNVVSGDAPAIGDTLMASKAVRKISFTGSTRVGKLLMRAAADSVKKVSLELGGNAPFIVFDDADLDAAVEGAMASKFRNTGQTCVCVNRFYVQSGVHDAFVKKLVTAVRKLRVANGMEPGATQGPLINGAALRKVEAHVSDAREKGGTIVCGGSRHALGGTFYEPTVITGAHGGMMLANEETFGPVAAVFRFDTEQEAIQAANDTDFGLSAYFYARDIGRVWRVAGALESGMVGINEGIISTEVAPFGGVKESGLGREGSKYGLDEYLETKYMMMGGLG</sequence>
<dbReference type="PANTHER" id="PTHR43353:SF5">
    <property type="entry name" value="SUCCINATE-SEMIALDEHYDE DEHYDROGENASE, MITOCHONDRIAL"/>
    <property type="match status" value="1"/>
</dbReference>
<gene>
    <name evidence="6" type="ORF">EYW47_26130</name>
</gene>
<evidence type="ECO:0000256" key="4">
    <source>
        <dbReference type="RuleBase" id="RU003345"/>
    </source>
</evidence>
<keyword evidence="7" id="KW-1185">Reference proteome</keyword>
<evidence type="ECO:0000313" key="7">
    <source>
        <dbReference type="Proteomes" id="UP000295722"/>
    </source>
</evidence>
<dbReference type="OrthoDB" id="6187633at2"/>
<dbReference type="CDD" id="cd07103">
    <property type="entry name" value="ALDH_F5_SSADH_GabD"/>
    <property type="match status" value="1"/>
</dbReference>
<dbReference type="InterPro" id="IPR016160">
    <property type="entry name" value="Ald_DH_CS_CYS"/>
</dbReference>
<dbReference type="PROSITE" id="PS00070">
    <property type="entry name" value="ALDEHYDE_DEHYDR_CYS"/>
    <property type="match status" value="1"/>
</dbReference>
<dbReference type="PANTHER" id="PTHR43353">
    <property type="entry name" value="SUCCINATE-SEMIALDEHYDE DEHYDROGENASE, MITOCHONDRIAL"/>
    <property type="match status" value="1"/>
</dbReference>
<accession>A0A4R5M3M3</accession>
<feature type="domain" description="Aldehyde dehydrogenase" evidence="5">
    <location>
        <begin position="21"/>
        <end position="477"/>
    </location>
</feature>
<evidence type="ECO:0000259" key="5">
    <source>
        <dbReference type="Pfam" id="PF00171"/>
    </source>
</evidence>
<dbReference type="Gene3D" id="3.40.605.10">
    <property type="entry name" value="Aldehyde Dehydrogenase, Chain A, domain 1"/>
    <property type="match status" value="1"/>
</dbReference>
<evidence type="ECO:0000256" key="1">
    <source>
        <dbReference type="ARBA" id="ARBA00009986"/>
    </source>
</evidence>
<dbReference type="InterPro" id="IPR016162">
    <property type="entry name" value="Ald_DH_N"/>
</dbReference>
<dbReference type="InterPro" id="IPR016161">
    <property type="entry name" value="Ald_DH/histidinol_DH"/>
</dbReference>
<dbReference type="RefSeq" id="WP_133197739.1">
    <property type="nucleotide sequence ID" value="NZ_JBHUCW010000011.1"/>
</dbReference>
<organism evidence="6 7">
    <name type="scientific">Paraburkholderia silviterrae</name>
    <dbReference type="NCBI Taxonomy" id="2528715"/>
    <lineage>
        <taxon>Bacteria</taxon>
        <taxon>Pseudomonadati</taxon>
        <taxon>Pseudomonadota</taxon>
        <taxon>Betaproteobacteria</taxon>
        <taxon>Burkholderiales</taxon>
        <taxon>Burkholderiaceae</taxon>
        <taxon>Paraburkholderia</taxon>
    </lineage>
</organism>
<dbReference type="SUPFAM" id="SSF53720">
    <property type="entry name" value="ALDH-like"/>
    <property type="match status" value="1"/>
</dbReference>
<dbReference type="NCBIfam" id="TIGR01780">
    <property type="entry name" value="SSADH"/>
    <property type="match status" value="1"/>
</dbReference>
<dbReference type="Proteomes" id="UP000295722">
    <property type="component" value="Unassembled WGS sequence"/>
</dbReference>
<keyword evidence="2 4" id="KW-0560">Oxidoreductase</keyword>
<dbReference type="InterPro" id="IPR050740">
    <property type="entry name" value="Aldehyde_DH_Superfamily"/>
</dbReference>
<dbReference type="FunFam" id="3.40.309.10:FF:000004">
    <property type="entry name" value="Succinate-semialdehyde dehydrogenase I"/>
    <property type="match status" value="1"/>
</dbReference>
<dbReference type="GO" id="GO:0004777">
    <property type="term" value="F:succinate-semialdehyde dehydrogenase (NAD+) activity"/>
    <property type="evidence" value="ECO:0007669"/>
    <property type="project" value="TreeGrafter"/>
</dbReference>
<dbReference type="InterPro" id="IPR015590">
    <property type="entry name" value="Aldehyde_DH_dom"/>
</dbReference>